<protein>
    <submittedName>
        <fullName evidence="9">Electron transport complex protein RnfC</fullName>
    </submittedName>
</protein>
<keyword evidence="6" id="KW-0408">Iron</keyword>
<feature type="domain" description="4Fe-4S ferredoxin-type" evidence="8">
    <location>
        <begin position="300"/>
        <end position="332"/>
    </location>
</feature>
<keyword evidence="10" id="KW-1185">Reference proteome</keyword>
<dbReference type="InterPro" id="IPR026902">
    <property type="entry name" value="RnfC_N"/>
</dbReference>
<keyword evidence="7" id="KW-0411">Iron-sulfur</keyword>
<dbReference type="PANTHER" id="PTHR43034:SF2">
    <property type="entry name" value="ION-TRANSLOCATING OXIDOREDUCTASE COMPLEX SUBUNIT C"/>
    <property type="match status" value="1"/>
</dbReference>
<evidence type="ECO:0000256" key="1">
    <source>
        <dbReference type="ARBA" id="ARBA00022448"/>
    </source>
</evidence>
<comment type="caution">
    <text evidence="9">The sequence shown here is derived from an EMBL/GenBank/DDBJ whole genome shotgun (WGS) entry which is preliminary data.</text>
</comment>
<reference evidence="9 10" key="1">
    <citation type="submission" date="2019-03" db="EMBL/GenBank/DDBJ databases">
        <title>Draft Genome Sequence of Desulfosporosinus fructosivorans Strain 63.6F, Isolated from Marine Sediment in the Baltic Sea.</title>
        <authorList>
            <person name="Hausmann B."/>
            <person name="Vandieken V."/>
            <person name="Pjevac P."/>
            <person name="Schreck K."/>
            <person name="Herbold C.W."/>
            <person name="Loy A."/>
        </authorList>
    </citation>
    <scope>NUCLEOTIDE SEQUENCE [LARGE SCALE GENOMIC DNA]</scope>
    <source>
        <strain evidence="9 10">63.6F</strain>
    </source>
</reference>
<dbReference type="Pfam" id="PF13534">
    <property type="entry name" value="Fer4_17"/>
    <property type="match status" value="1"/>
</dbReference>
<name>A0A4Z0QYC2_9FIRM</name>
<dbReference type="SUPFAM" id="SSF142019">
    <property type="entry name" value="Nqo1 FMN-binding domain-like"/>
    <property type="match status" value="1"/>
</dbReference>
<dbReference type="GO" id="GO:0051539">
    <property type="term" value="F:4 iron, 4 sulfur cluster binding"/>
    <property type="evidence" value="ECO:0007669"/>
    <property type="project" value="UniProtKB-KW"/>
</dbReference>
<dbReference type="InterPro" id="IPR019554">
    <property type="entry name" value="Soluble_ligand-bd"/>
</dbReference>
<dbReference type="Gene3D" id="3.40.50.11540">
    <property type="entry name" value="NADH-ubiquinone oxidoreductase 51kDa subunit"/>
    <property type="match status" value="1"/>
</dbReference>
<dbReference type="AlphaFoldDB" id="A0A4Z0QYC2"/>
<dbReference type="InterPro" id="IPR010208">
    <property type="entry name" value="Ion_transpt_RnfC/RsxC"/>
</dbReference>
<sequence>MNDQPVNTKTKTKTNTNANISTKVREAGVVGAGGAGFPTHVKLAAQAEIVIVNGAECEPLLKTDQQLAALYPEQLVKGLSLAMEATGAQQGIIALKTKYKEAIAALEPYLSEHQQISIMPDIYPAGDEVITIWLTTGRRVPPGGIPLNIGVVVNNVQTLINVARAVDGEPVTTRTLTVTGAVKNPITVTVPIGTSLREVLDLAGGGRSENLVYINGGPMMGSVITDLSDPVTKTTGGLIALPKEHLLIERKGKTLETILRIAKTVCEQCCFCTELCPRHMIGHELSPHLLIRAVNYKNLGKPSMLTSALTCSECGVCEAYACPVGISPLRVNQALKAELRAKGLKYQGDLGNVDPMAKQRLIPTSRLMDRLNIRSLYSEAPLSLERYEPEEVNLRLQQHIGAPAMTIVKVGDVVSLGQVVGEIPEGSLGARVHASLSGIVTQVTAQTITIRKGGGAT</sequence>
<dbReference type="GO" id="GO:0016020">
    <property type="term" value="C:membrane"/>
    <property type="evidence" value="ECO:0007669"/>
    <property type="project" value="InterPro"/>
</dbReference>
<dbReference type="Gene3D" id="1.10.1060.10">
    <property type="entry name" value="Alpha-helical ferredoxin"/>
    <property type="match status" value="1"/>
</dbReference>
<evidence type="ECO:0000256" key="4">
    <source>
        <dbReference type="ARBA" id="ARBA00022737"/>
    </source>
</evidence>
<keyword evidence="2" id="KW-0004">4Fe-4S</keyword>
<dbReference type="InterPro" id="IPR011538">
    <property type="entry name" value="Nuo51_FMN-bd"/>
</dbReference>
<keyword evidence="3" id="KW-0479">Metal-binding</keyword>
<dbReference type="Pfam" id="PF01512">
    <property type="entry name" value="Complex1_51K"/>
    <property type="match status" value="1"/>
</dbReference>
<dbReference type="PROSITE" id="PS51379">
    <property type="entry name" value="4FE4S_FER_2"/>
    <property type="match status" value="1"/>
</dbReference>
<dbReference type="Proteomes" id="UP000298460">
    <property type="component" value="Unassembled WGS sequence"/>
</dbReference>
<dbReference type="OrthoDB" id="9767754at2"/>
<dbReference type="GO" id="GO:0046872">
    <property type="term" value="F:metal ion binding"/>
    <property type="evidence" value="ECO:0007669"/>
    <property type="project" value="UniProtKB-KW"/>
</dbReference>
<evidence type="ECO:0000256" key="6">
    <source>
        <dbReference type="ARBA" id="ARBA00023004"/>
    </source>
</evidence>
<dbReference type="GO" id="GO:0009055">
    <property type="term" value="F:electron transfer activity"/>
    <property type="evidence" value="ECO:0007669"/>
    <property type="project" value="InterPro"/>
</dbReference>
<evidence type="ECO:0000313" key="10">
    <source>
        <dbReference type="Proteomes" id="UP000298460"/>
    </source>
</evidence>
<dbReference type="InterPro" id="IPR009051">
    <property type="entry name" value="Helical_ferredxn"/>
</dbReference>
<dbReference type="InterPro" id="IPR017054">
    <property type="entry name" value="PduS"/>
</dbReference>
<accession>A0A4Z0QYC2</accession>
<organism evidence="9 10">
    <name type="scientific">Desulfosporosinus fructosivorans</name>
    <dbReference type="NCBI Taxonomy" id="2018669"/>
    <lineage>
        <taxon>Bacteria</taxon>
        <taxon>Bacillati</taxon>
        <taxon>Bacillota</taxon>
        <taxon>Clostridia</taxon>
        <taxon>Eubacteriales</taxon>
        <taxon>Desulfitobacteriaceae</taxon>
        <taxon>Desulfosporosinus</taxon>
    </lineage>
</organism>
<dbReference type="Pfam" id="PF13375">
    <property type="entry name" value="RnfC_N"/>
    <property type="match status" value="1"/>
</dbReference>
<dbReference type="SUPFAM" id="SSF142984">
    <property type="entry name" value="Nqo1 middle domain-like"/>
    <property type="match status" value="1"/>
</dbReference>
<gene>
    <name evidence="9" type="ORF">E4K67_25070</name>
</gene>
<evidence type="ECO:0000256" key="7">
    <source>
        <dbReference type="ARBA" id="ARBA00023014"/>
    </source>
</evidence>
<evidence type="ECO:0000256" key="5">
    <source>
        <dbReference type="ARBA" id="ARBA00022982"/>
    </source>
</evidence>
<evidence type="ECO:0000313" key="9">
    <source>
        <dbReference type="EMBL" id="TGE35420.1"/>
    </source>
</evidence>
<dbReference type="EMBL" id="SPQQ01000014">
    <property type="protein sequence ID" value="TGE35420.1"/>
    <property type="molecule type" value="Genomic_DNA"/>
</dbReference>
<dbReference type="RefSeq" id="WP_135551762.1">
    <property type="nucleotide sequence ID" value="NZ_SPQQ01000014.1"/>
</dbReference>
<evidence type="ECO:0000259" key="8">
    <source>
        <dbReference type="PROSITE" id="PS51379"/>
    </source>
</evidence>
<evidence type="ECO:0000256" key="3">
    <source>
        <dbReference type="ARBA" id="ARBA00022723"/>
    </source>
</evidence>
<evidence type="ECO:0000256" key="2">
    <source>
        <dbReference type="ARBA" id="ARBA00022485"/>
    </source>
</evidence>
<dbReference type="SUPFAM" id="SSF46548">
    <property type="entry name" value="alpha-helical ferredoxin"/>
    <property type="match status" value="1"/>
</dbReference>
<keyword evidence="1" id="KW-0813">Transport</keyword>
<proteinExistence type="predicted"/>
<dbReference type="PANTHER" id="PTHR43034">
    <property type="entry name" value="ION-TRANSLOCATING OXIDOREDUCTASE COMPLEX SUBUNIT C"/>
    <property type="match status" value="1"/>
</dbReference>
<dbReference type="InterPro" id="IPR037225">
    <property type="entry name" value="Nuo51_FMN-bd_sf"/>
</dbReference>
<dbReference type="Pfam" id="PF10531">
    <property type="entry name" value="SLBB"/>
    <property type="match status" value="1"/>
</dbReference>
<dbReference type="Gene3D" id="3.10.20.600">
    <property type="match status" value="1"/>
</dbReference>
<dbReference type="InterPro" id="IPR017896">
    <property type="entry name" value="4Fe4S_Fe-S-bd"/>
</dbReference>
<keyword evidence="5" id="KW-0249">Electron transport</keyword>
<dbReference type="PIRSF" id="PIRSF036408">
    <property type="entry name" value="PduS_prd"/>
    <property type="match status" value="1"/>
</dbReference>
<keyword evidence="4" id="KW-0677">Repeat</keyword>